<feature type="transmembrane region" description="Helical" evidence="6">
    <location>
        <begin position="237"/>
        <end position="261"/>
    </location>
</feature>
<sequence>MINIKLATRDYLDNLSGLIILFLQIFVSIFCVTLVLNQYQSDRKNYSAIKDAQAYNIVTFNSLNSSGSTHASNVTSNLNTIIRSYPSFTLYTDETIPGLNTYRLFGNLPQLVSTQFINQDNLLITSAHTNRLIINEAKSKHRIKDENIIFMDSILVPKKGSIDLKNTFLLKSNAHLETEILDSRITEELIHNLTVYNCSNEQISEISTLLSDEYSRFYPNFLNDDEFVLLMNTNNRLLLNFFIIVSIFVCINIFISLRNILNKKKREYYINRMFGLTKKDTSARLLVFIFFSCFIPCLISIYISTLFLGLNDSLFIEILTVSVLNIVLFLIFRNDLLKDDISSEMRSDYDKSY</sequence>
<evidence type="ECO:0000256" key="4">
    <source>
        <dbReference type="ARBA" id="ARBA00022989"/>
    </source>
</evidence>
<protein>
    <recommendedName>
        <fullName evidence="7">ABC3 transporter permease C-terminal domain-containing protein</fullName>
    </recommendedName>
</protein>
<feature type="domain" description="ABC3 transporter permease C-terminal" evidence="7">
    <location>
        <begin position="241"/>
        <end position="327"/>
    </location>
</feature>
<dbReference type="RefSeq" id="WP_187534774.1">
    <property type="nucleotide sequence ID" value="NZ_CBCSHU010000003.1"/>
</dbReference>
<keyword evidence="4 6" id="KW-1133">Transmembrane helix</keyword>
<evidence type="ECO:0000313" key="9">
    <source>
        <dbReference type="Proteomes" id="UP000515928"/>
    </source>
</evidence>
<feature type="transmembrane region" description="Helical" evidence="6">
    <location>
        <begin position="12"/>
        <end position="36"/>
    </location>
</feature>
<evidence type="ECO:0000256" key="2">
    <source>
        <dbReference type="ARBA" id="ARBA00022475"/>
    </source>
</evidence>
<keyword evidence="3 6" id="KW-0812">Transmembrane</keyword>
<proteinExistence type="predicted"/>
<dbReference type="Proteomes" id="UP000515928">
    <property type="component" value="Chromosome"/>
</dbReference>
<dbReference type="Pfam" id="PF02687">
    <property type="entry name" value="FtsX"/>
    <property type="match status" value="1"/>
</dbReference>
<reference evidence="8 9" key="1">
    <citation type="submission" date="2020-08" db="EMBL/GenBank/DDBJ databases">
        <title>Genome sequence of Erysipelothrix inopinata DSM 15511T.</title>
        <authorList>
            <person name="Hyun D.-W."/>
            <person name="Bae J.-W."/>
        </authorList>
    </citation>
    <scope>NUCLEOTIDE SEQUENCE [LARGE SCALE GENOMIC DNA]</scope>
    <source>
        <strain evidence="8 9">DSM 15511</strain>
    </source>
</reference>
<accession>A0A7G9S150</accession>
<evidence type="ECO:0000259" key="7">
    <source>
        <dbReference type="Pfam" id="PF02687"/>
    </source>
</evidence>
<name>A0A7G9S150_9FIRM</name>
<comment type="subcellular location">
    <subcellularLocation>
        <location evidence="1">Cell membrane</location>
        <topology evidence="1">Multi-pass membrane protein</topology>
    </subcellularLocation>
</comment>
<feature type="transmembrane region" description="Helical" evidence="6">
    <location>
        <begin position="314"/>
        <end position="332"/>
    </location>
</feature>
<keyword evidence="2" id="KW-1003">Cell membrane</keyword>
<evidence type="ECO:0000256" key="3">
    <source>
        <dbReference type="ARBA" id="ARBA00022692"/>
    </source>
</evidence>
<evidence type="ECO:0000256" key="5">
    <source>
        <dbReference type="ARBA" id="ARBA00023136"/>
    </source>
</evidence>
<evidence type="ECO:0000313" key="8">
    <source>
        <dbReference type="EMBL" id="QNN61575.1"/>
    </source>
</evidence>
<evidence type="ECO:0000256" key="6">
    <source>
        <dbReference type="SAM" id="Phobius"/>
    </source>
</evidence>
<keyword evidence="5 6" id="KW-0472">Membrane</keyword>
<dbReference type="EMBL" id="CP060715">
    <property type="protein sequence ID" value="QNN61575.1"/>
    <property type="molecule type" value="Genomic_DNA"/>
</dbReference>
<dbReference type="InterPro" id="IPR003838">
    <property type="entry name" value="ABC3_permease_C"/>
</dbReference>
<feature type="transmembrane region" description="Helical" evidence="6">
    <location>
        <begin position="282"/>
        <end position="308"/>
    </location>
</feature>
<dbReference type="KEGG" id="eio:H9L01_04265"/>
<dbReference type="GO" id="GO:0005886">
    <property type="term" value="C:plasma membrane"/>
    <property type="evidence" value="ECO:0007669"/>
    <property type="project" value="UniProtKB-SubCell"/>
</dbReference>
<keyword evidence="9" id="KW-1185">Reference proteome</keyword>
<organism evidence="8 9">
    <name type="scientific">Erysipelothrix inopinata</name>
    <dbReference type="NCBI Taxonomy" id="225084"/>
    <lineage>
        <taxon>Bacteria</taxon>
        <taxon>Bacillati</taxon>
        <taxon>Bacillota</taxon>
        <taxon>Erysipelotrichia</taxon>
        <taxon>Erysipelotrichales</taxon>
        <taxon>Erysipelotrichaceae</taxon>
        <taxon>Erysipelothrix</taxon>
    </lineage>
</organism>
<evidence type="ECO:0000256" key="1">
    <source>
        <dbReference type="ARBA" id="ARBA00004651"/>
    </source>
</evidence>
<dbReference type="AlphaFoldDB" id="A0A7G9S150"/>
<gene>
    <name evidence="8" type="ORF">H9L01_04265</name>
</gene>